<sequence>MRTLIWEGKAWKAEKIGTEYFMKSVKVELETVK</sequence>
<keyword evidence="2" id="KW-1185">Reference proteome</keyword>
<name>A0A1M5EMR9_9BACT</name>
<evidence type="ECO:0000313" key="2">
    <source>
        <dbReference type="Proteomes" id="UP000184164"/>
    </source>
</evidence>
<dbReference type="AlphaFoldDB" id="A0A1M5EMR9"/>
<reference evidence="1 2" key="1">
    <citation type="submission" date="2016-11" db="EMBL/GenBank/DDBJ databases">
        <authorList>
            <person name="Jaros S."/>
            <person name="Januszkiewicz K."/>
            <person name="Wedrychowicz H."/>
        </authorList>
    </citation>
    <scope>NUCLEOTIDE SEQUENCE [LARGE SCALE GENOMIC DNA]</scope>
    <source>
        <strain evidence="1 2">DSM 26910</strain>
    </source>
</reference>
<dbReference type="EMBL" id="FQUM01000009">
    <property type="protein sequence ID" value="SHF80401.1"/>
    <property type="molecule type" value="Genomic_DNA"/>
</dbReference>
<proteinExistence type="predicted"/>
<gene>
    <name evidence="1" type="ORF">SAMN05444274_10995</name>
</gene>
<dbReference type="Proteomes" id="UP000184164">
    <property type="component" value="Unassembled WGS sequence"/>
</dbReference>
<evidence type="ECO:0000313" key="1">
    <source>
        <dbReference type="EMBL" id="SHF80401.1"/>
    </source>
</evidence>
<protein>
    <submittedName>
        <fullName evidence="1">Uncharacterized protein</fullName>
    </submittedName>
</protein>
<organism evidence="1 2">
    <name type="scientific">Mariniphaga anaerophila</name>
    <dbReference type="NCBI Taxonomy" id="1484053"/>
    <lineage>
        <taxon>Bacteria</taxon>
        <taxon>Pseudomonadati</taxon>
        <taxon>Bacteroidota</taxon>
        <taxon>Bacteroidia</taxon>
        <taxon>Marinilabiliales</taxon>
        <taxon>Prolixibacteraceae</taxon>
        <taxon>Mariniphaga</taxon>
    </lineage>
</organism>
<accession>A0A1M5EMR9</accession>